<evidence type="ECO:0000313" key="3">
    <source>
        <dbReference type="Proteomes" id="UP000243723"/>
    </source>
</evidence>
<dbReference type="AlphaFoldDB" id="A0A2P8A485"/>
<feature type="compositionally biased region" description="Polar residues" evidence="1">
    <location>
        <begin position="13"/>
        <end position="31"/>
    </location>
</feature>
<gene>
    <name evidence="2" type="ORF">B9Z65_2652</name>
</gene>
<feature type="compositionally biased region" description="Basic and acidic residues" evidence="1">
    <location>
        <begin position="183"/>
        <end position="232"/>
    </location>
</feature>
<comment type="caution">
    <text evidence="2">The sequence shown here is derived from an EMBL/GenBank/DDBJ whole genome shotgun (WGS) entry which is preliminary data.</text>
</comment>
<keyword evidence="3" id="KW-1185">Reference proteome</keyword>
<evidence type="ECO:0000256" key="1">
    <source>
        <dbReference type="SAM" id="MobiDB-lite"/>
    </source>
</evidence>
<dbReference type="EMBL" id="NHZQ01000067">
    <property type="protein sequence ID" value="PSK55263.1"/>
    <property type="molecule type" value="Genomic_DNA"/>
</dbReference>
<feature type="region of interest" description="Disordered" evidence="1">
    <location>
        <begin position="1"/>
        <end position="157"/>
    </location>
</feature>
<proteinExistence type="predicted"/>
<feature type="compositionally biased region" description="Basic and acidic residues" evidence="1">
    <location>
        <begin position="1"/>
        <end position="12"/>
    </location>
</feature>
<organism evidence="2 3">
    <name type="scientific">Elsinoe australis</name>
    <dbReference type="NCBI Taxonomy" id="40998"/>
    <lineage>
        <taxon>Eukaryota</taxon>
        <taxon>Fungi</taxon>
        <taxon>Dikarya</taxon>
        <taxon>Ascomycota</taxon>
        <taxon>Pezizomycotina</taxon>
        <taxon>Dothideomycetes</taxon>
        <taxon>Dothideomycetidae</taxon>
        <taxon>Myriangiales</taxon>
        <taxon>Elsinoaceae</taxon>
        <taxon>Elsinoe</taxon>
    </lineage>
</organism>
<feature type="compositionally biased region" description="Basic and acidic residues" evidence="1">
    <location>
        <begin position="345"/>
        <end position="357"/>
    </location>
</feature>
<name>A0A2P8A485_9PEZI</name>
<accession>A0A2P8A485</accession>
<dbReference type="OrthoDB" id="5327145at2759"/>
<evidence type="ECO:0000313" key="2">
    <source>
        <dbReference type="EMBL" id="PSK55263.1"/>
    </source>
</evidence>
<feature type="compositionally biased region" description="Polar residues" evidence="1">
    <location>
        <begin position="316"/>
        <end position="326"/>
    </location>
</feature>
<reference evidence="2 3" key="1">
    <citation type="submission" date="2017-05" db="EMBL/GenBank/DDBJ databases">
        <title>Draft genome sequence of Elsinoe australis.</title>
        <authorList>
            <person name="Cheng Q."/>
        </authorList>
    </citation>
    <scope>NUCLEOTIDE SEQUENCE [LARGE SCALE GENOMIC DNA]</scope>
    <source>
        <strain evidence="2 3">NL1</strain>
    </source>
</reference>
<feature type="region of interest" description="Disordered" evidence="1">
    <location>
        <begin position="179"/>
        <end position="281"/>
    </location>
</feature>
<feature type="compositionally biased region" description="Basic residues" evidence="1">
    <location>
        <begin position="113"/>
        <end position="122"/>
    </location>
</feature>
<sequence length="398" mass="43422">MFATRRDQENITHLHSQAAASKPLNQLNSKTPGPKQSAPKTPFRGRHDENSSFTVGKPAGGKANATLFATPTTSKPRAVLGAKTTNAKALATPGLGGKTTQKGPPPSAQKISPRLKRTKVKIHQPEVRVEDSEEDVPDVEYCPPPGRVTPPLSDHSDDMQELIESGMFAKENVLRNVFVQGPEMRDQDGLTASERKHREEQRKREEEFSKELEREMTIEGMRFSDPEMERMRLQAVAEKQHKAKAGMVKERKGPSTLSAKSAASMLSGGNTSDRKAIPSFAAPTKATKLRAEATGVGKENANDKFFSAKAASKTTMGYSRGRQVSATKRAPLSNAHRAGVVKVAPKKDEAKERKLEDVVGTAQSPAEESDVEDGDHAGRNVIDEEIERLALEDFVLEL</sequence>
<protein>
    <submittedName>
        <fullName evidence="2">Uncharacterized protein</fullName>
    </submittedName>
</protein>
<feature type="region of interest" description="Disordered" evidence="1">
    <location>
        <begin position="316"/>
        <end position="378"/>
    </location>
</feature>
<dbReference type="Proteomes" id="UP000243723">
    <property type="component" value="Unassembled WGS sequence"/>
</dbReference>